<dbReference type="Pfam" id="PF16486">
    <property type="entry name" value="ArgoN"/>
    <property type="match status" value="1"/>
</dbReference>
<dbReference type="InterPro" id="IPR003165">
    <property type="entry name" value="Piwi"/>
</dbReference>
<keyword evidence="3" id="KW-0943">RNA-mediated gene silencing</keyword>
<evidence type="ECO:0000256" key="4">
    <source>
        <dbReference type="ARBA" id="ARBA00023274"/>
    </source>
</evidence>
<keyword evidence="2" id="KW-0678">Repressor</keyword>
<evidence type="ECO:0000256" key="5">
    <source>
        <dbReference type="SAM" id="MobiDB-lite"/>
    </source>
</evidence>
<organism evidence="8 9">
    <name type="scientific">Solanum tuberosum</name>
    <name type="common">Potato</name>
    <dbReference type="NCBI Taxonomy" id="4113"/>
    <lineage>
        <taxon>Eukaryota</taxon>
        <taxon>Viridiplantae</taxon>
        <taxon>Streptophyta</taxon>
        <taxon>Embryophyta</taxon>
        <taxon>Tracheophyta</taxon>
        <taxon>Spermatophyta</taxon>
        <taxon>Magnoliopsida</taxon>
        <taxon>eudicotyledons</taxon>
        <taxon>Gunneridae</taxon>
        <taxon>Pentapetalae</taxon>
        <taxon>asterids</taxon>
        <taxon>lamiids</taxon>
        <taxon>Solanales</taxon>
        <taxon>Solanaceae</taxon>
        <taxon>Solanoideae</taxon>
        <taxon>Solaneae</taxon>
        <taxon>Solanum</taxon>
    </lineage>
</organism>
<dbReference type="Proteomes" id="UP000826656">
    <property type="component" value="Unassembled WGS sequence"/>
</dbReference>
<comment type="similarity">
    <text evidence="1">Belongs to the argonaute family. Ago subfamily.</text>
</comment>
<accession>A0ABQ7VNY9</accession>
<feature type="domain" description="Piwi" evidence="7">
    <location>
        <begin position="470"/>
        <end position="765"/>
    </location>
</feature>
<dbReference type="InterPro" id="IPR036085">
    <property type="entry name" value="PAZ_dom_sf"/>
</dbReference>
<evidence type="ECO:0000256" key="3">
    <source>
        <dbReference type="ARBA" id="ARBA00023158"/>
    </source>
</evidence>
<dbReference type="EMBL" id="JAIVGD010000011">
    <property type="protein sequence ID" value="KAH0770211.1"/>
    <property type="molecule type" value="Genomic_DNA"/>
</dbReference>
<dbReference type="InterPro" id="IPR032474">
    <property type="entry name" value="Argonaute_N"/>
</dbReference>
<feature type="domain" description="PAZ" evidence="6">
    <location>
        <begin position="179"/>
        <end position="294"/>
    </location>
</feature>
<dbReference type="Gene3D" id="2.170.260.10">
    <property type="entry name" value="paz domain"/>
    <property type="match status" value="1"/>
</dbReference>
<dbReference type="PROSITE" id="PS50822">
    <property type="entry name" value="PIWI"/>
    <property type="match status" value="1"/>
</dbReference>
<name>A0ABQ7VNY9_SOLTU</name>
<dbReference type="PROSITE" id="PS50821">
    <property type="entry name" value="PAZ"/>
    <property type="match status" value="1"/>
</dbReference>
<comment type="caution">
    <text evidence="8">The sequence shown here is derived from an EMBL/GenBank/DDBJ whole genome shotgun (WGS) entry which is preliminary data.</text>
</comment>
<evidence type="ECO:0000259" key="6">
    <source>
        <dbReference type="PROSITE" id="PS50821"/>
    </source>
</evidence>
<dbReference type="PANTHER" id="PTHR22891">
    <property type="entry name" value="EUKARYOTIC TRANSLATION INITIATION FACTOR 2C"/>
    <property type="match status" value="1"/>
</dbReference>
<evidence type="ECO:0000256" key="1">
    <source>
        <dbReference type="ARBA" id="ARBA00008201"/>
    </source>
</evidence>
<sequence length="800" mass="90324">MDRGNYQRGGGDNTGRGEHQIGGGIQQQEVVDGPPQSSDVDVGSLKITEQSSSSLPDTGKIAVESIRLLANHFPVRFNPQTIIMHYDMDIQHQPVTDKSEFPCDKTGKKNIFSAVQLPTGCFTVNGGDDAMERSYDRVIIKPVAELQLSKLSEYLSGHILQGMALSLDYSVLALPKPMPVLKYLKEYLKEPNEATFKNNRQAAQVALKGLKVGVIHRHTNQKFVIKELTDLDTHKITFPLKDPKGKDSTTEVFLVDYFRDKYQREIQFRDFPSLVIGKGNKINYVPMELCVLVEKRRYPKEDLHKDTALILKNISLAQPQQAICEMVQAKDGPCGAITPNFEIGVDRNMTCVLGRILPPPDLRLGSQSRHHVNDKCQSNLVGKSVVEGKEIQRWALIDFSSKNDRDLKRQVDVFVDKLKDRYLRLGINMEEPVVKHFTHMNELSAVGKVEKLLNDVVNEAGQKNKGKLQMIVCVMESKDNGYKYLKWVSETKIGIVTQCCLSSNAYNNAKDQFLANLCLKINAKLGGSNMELMERLPNFGSEDNVMFIGADVNHPTGKDSDKYPSIAAVVATVNWPAANRYAARVRPQEHRTDKIIEFGKMCKDLVDTYAKLNSVKPNKIVVFRDGVSEGQFDMVRNEVLKDLVEAIYESDKYRPTITLVVAQKRHHTRLFPKEGNVPPGTVVDTQIVHPFDFDFYLCSHFGQLGTSKATHYHVLHDENGFSSDRLQKLIYNMCFTFARCTKPVSLVPPVYYADLVAYRGRMFQEVLMEMNASSSTTSSVSFEQSFYKLHKDLQNIMFFV</sequence>
<dbReference type="CDD" id="cd04657">
    <property type="entry name" value="Piwi_ago-like"/>
    <property type="match status" value="1"/>
</dbReference>
<dbReference type="SMART" id="SM00950">
    <property type="entry name" value="Piwi"/>
    <property type="match status" value="1"/>
</dbReference>
<dbReference type="Pfam" id="PF02171">
    <property type="entry name" value="Piwi"/>
    <property type="match status" value="1"/>
</dbReference>
<dbReference type="InterPro" id="IPR045246">
    <property type="entry name" value="Piwi_ago-like"/>
</dbReference>
<reference evidence="8 9" key="1">
    <citation type="journal article" date="2021" name="bioRxiv">
        <title>Chromosome-scale and haplotype-resolved genome assembly of a tetraploid potato cultivar.</title>
        <authorList>
            <person name="Sun H."/>
            <person name="Jiao W.-B."/>
            <person name="Krause K."/>
            <person name="Campoy J.A."/>
            <person name="Goel M."/>
            <person name="Folz-Donahue K."/>
            <person name="Kukat C."/>
            <person name="Huettel B."/>
            <person name="Schneeberger K."/>
        </authorList>
    </citation>
    <scope>NUCLEOTIDE SEQUENCE [LARGE SCALE GENOMIC DNA]</scope>
    <source>
        <strain evidence="8">SolTubOtavaFocal</strain>
        <tissue evidence="8">Leaves</tissue>
    </source>
</reference>
<evidence type="ECO:0000313" key="9">
    <source>
        <dbReference type="Proteomes" id="UP000826656"/>
    </source>
</evidence>
<dbReference type="InterPro" id="IPR012337">
    <property type="entry name" value="RNaseH-like_sf"/>
</dbReference>
<dbReference type="InterPro" id="IPR036397">
    <property type="entry name" value="RNaseH_sf"/>
</dbReference>
<feature type="region of interest" description="Disordered" evidence="5">
    <location>
        <begin position="1"/>
        <end position="42"/>
    </location>
</feature>
<dbReference type="SMART" id="SM00949">
    <property type="entry name" value="PAZ"/>
    <property type="match status" value="1"/>
</dbReference>
<dbReference type="SUPFAM" id="SSF53098">
    <property type="entry name" value="Ribonuclease H-like"/>
    <property type="match status" value="1"/>
</dbReference>
<dbReference type="SUPFAM" id="SSF101690">
    <property type="entry name" value="PAZ domain"/>
    <property type="match status" value="1"/>
</dbReference>
<dbReference type="Gene3D" id="3.30.420.10">
    <property type="entry name" value="Ribonuclease H-like superfamily/Ribonuclease H"/>
    <property type="match status" value="1"/>
</dbReference>
<evidence type="ECO:0000313" key="8">
    <source>
        <dbReference type="EMBL" id="KAH0770211.1"/>
    </source>
</evidence>
<protein>
    <submittedName>
        <fullName evidence="8">Uncharacterized protein</fullName>
    </submittedName>
</protein>
<evidence type="ECO:0000256" key="2">
    <source>
        <dbReference type="ARBA" id="ARBA00022491"/>
    </source>
</evidence>
<feature type="compositionally biased region" description="Gly residues" evidence="5">
    <location>
        <begin position="7"/>
        <end position="25"/>
    </location>
</feature>
<keyword evidence="4" id="KW-0687">Ribonucleoprotein</keyword>
<dbReference type="Gene3D" id="3.40.50.2300">
    <property type="match status" value="1"/>
</dbReference>
<dbReference type="InterPro" id="IPR003100">
    <property type="entry name" value="PAZ_dom"/>
</dbReference>
<dbReference type="CDD" id="cd02846">
    <property type="entry name" value="PAZ_argonaute_like"/>
    <property type="match status" value="1"/>
</dbReference>
<evidence type="ECO:0000259" key="7">
    <source>
        <dbReference type="PROSITE" id="PS50822"/>
    </source>
</evidence>
<gene>
    <name evidence="8" type="ORF">KY290_014192</name>
</gene>
<keyword evidence="9" id="KW-1185">Reference proteome</keyword>
<dbReference type="Pfam" id="PF02170">
    <property type="entry name" value="PAZ"/>
    <property type="match status" value="1"/>
</dbReference>
<proteinExistence type="inferred from homology"/>